<dbReference type="Proteomes" id="UP000663848">
    <property type="component" value="Unassembled WGS sequence"/>
</dbReference>
<gene>
    <name evidence="2" type="ORF">HFQ381_LOCUS4207</name>
    <name evidence="4" type="ORF">QYT958_LOCUS1129</name>
    <name evidence="3" type="ORF">UJA718_LOCUS4534</name>
</gene>
<protein>
    <submittedName>
        <fullName evidence="2">Uncharacterized protein</fullName>
    </submittedName>
</protein>
<dbReference type="EMBL" id="CAJOBR010000058">
    <property type="protein sequence ID" value="CAF4457390.1"/>
    <property type="molecule type" value="Genomic_DNA"/>
</dbReference>
<evidence type="ECO:0000256" key="1">
    <source>
        <dbReference type="SAM" id="Phobius"/>
    </source>
</evidence>
<organism evidence="2 5">
    <name type="scientific">Rotaria socialis</name>
    <dbReference type="NCBI Taxonomy" id="392032"/>
    <lineage>
        <taxon>Eukaryota</taxon>
        <taxon>Metazoa</taxon>
        <taxon>Spiralia</taxon>
        <taxon>Gnathifera</taxon>
        <taxon>Rotifera</taxon>
        <taxon>Eurotatoria</taxon>
        <taxon>Bdelloidea</taxon>
        <taxon>Philodinida</taxon>
        <taxon>Philodinidae</taxon>
        <taxon>Rotaria</taxon>
    </lineage>
</organism>
<feature type="transmembrane region" description="Helical" evidence="1">
    <location>
        <begin position="67"/>
        <end position="90"/>
    </location>
</feature>
<reference evidence="2" key="1">
    <citation type="submission" date="2021-02" db="EMBL/GenBank/DDBJ databases">
        <authorList>
            <person name="Nowell W R."/>
        </authorList>
    </citation>
    <scope>NUCLEOTIDE SEQUENCE</scope>
</reference>
<dbReference type="EMBL" id="CAJOBO010000163">
    <property type="protein sequence ID" value="CAF4148632.1"/>
    <property type="molecule type" value="Genomic_DNA"/>
</dbReference>
<evidence type="ECO:0000313" key="2">
    <source>
        <dbReference type="EMBL" id="CAF4148632.1"/>
    </source>
</evidence>
<evidence type="ECO:0000313" key="3">
    <source>
        <dbReference type="EMBL" id="CAF4168392.1"/>
    </source>
</evidence>
<keyword evidence="1" id="KW-0812">Transmembrane</keyword>
<dbReference type="Proteomes" id="UP000663851">
    <property type="component" value="Unassembled WGS sequence"/>
</dbReference>
<evidence type="ECO:0000313" key="4">
    <source>
        <dbReference type="EMBL" id="CAF4457390.1"/>
    </source>
</evidence>
<name>A0A819Y806_9BILA</name>
<evidence type="ECO:0000313" key="6">
    <source>
        <dbReference type="Proteomes" id="UP000663873"/>
    </source>
</evidence>
<sequence length="163" mass="19025">MLNSTTIQRNIVTYYNVDSFPLSYEDNDFGSSSLSLNHSYYDEFLLRLNHTLNKTDSSSVLSLSSPITYIILIVVSYLILTVIILAFSLYRQRRAEIENFYFGDTDEDIAQERRYISWKKFLIEKVEKGDMEPLLSDGNNQEIKTATFPLHIVEKQNYYCAMK</sequence>
<dbReference type="EMBL" id="CAJOBP010000367">
    <property type="protein sequence ID" value="CAF4168392.1"/>
    <property type="molecule type" value="Genomic_DNA"/>
</dbReference>
<dbReference type="Proteomes" id="UP000663873">
    <property type="component" value="Unassembled WGS sequence"/>
</dbReference>
<proteinExistence type="predicted"/>
<keyword evidence="1" id="KW-1133">Transmembrane helix</keyword>
<evidence type="ECO:0000313" key="5">
    <source>
        <dbReference type="Proteomes" id="UP000663851"/>
    </source>
</evidence>
<comment type="caution">
    <text evidence="2">The sequence shown here is derived from an EMBL/GenBank/DDBJ whole genome shotgun (WGS) entry which is preliminary data.</text>
</comment>
<keyword evidence="1" id="KW-0472">Membrane</keyword>
<keyword evidence="6" id="KW-1185">Reference proteome</keyword>
<dbReference type="AlphaFoldDB" id="A0A819Y806"/>
<accession>A0A819Y806</accession>